<dbReference type="Proteomes" id="UP000198757">
    <property type="component" value="Unassembled WGS sequence"/>
</dbReference>
<evidence type="ECO:0000313" key="3">
    <source>
        <dbReference type="Proteomes" id="UP000198757"/>
    </source>
</evidence>
<evidence type="ECO:0000313" key="2">
    <source>
        <dbReference type="EMBL" id="SDD62393.1"/>
    </source>
</evidence>
<dbReference type="AlphaFoldDB" id="A0A1G6W9L0"/>
<organism evidence="2 3">
    <name type="scientific">Niabella drilacis (strain DSM 25811 / CCM 8410 / CCUG 62505 / LMG 26954 / E90)</name>
    <dbReference type="NCBI Taxonomy" id="1285928"/>
    <lineage>
        <taxon>Bacteria</taxon>
        <taxon>Pseudomonadati</taxon>
        <taxon>Bacteroidota</taxon>
        <taxon>Chitinophagia</taxon>
        <taxon>Chitinophagales</taxon>
        <taxon>Chitinophagaceae</taxon>
        <taxon>Niabella</taxon>
    </lineage>
</organism>
<sequence>MKLKMTLCVALFLTATALFAQSDYKQSIGLRLGSGYYDVASAAYKTFFNDASAMEINLGFRPYGVAGYKWFNASAAATYQHHFDIKPVEGLKWFIGGGVVASNSFSNYDDRKGFNLGLYPTAGADYKFKNIPLAVSADVRPTFHVVEAYTYYNSFYPNAGISARYTF</sequence>
<feature type="chain" id="PRO_5011551537" description="Outer membrane protein beta-barrel domain-containing protein" evidence="1">
    <location>
        <begin position="21"/>
        <end position="167"/>
    </location>
</feature>
<gene>
    <name evidence="2" type="ORF">SAMN04487894_11147</name>
</gene>
<feature type="signal peptide" evidence="1">
    <location>
        <begin position="1"/>
        <end position="20"/>
    </location>
</feature>
<evidence type="ECO:0000256" key="1">
    <source>
        <dbReference type="SAM" id="SignalP"/>
    </source>
</evidence>
<dbReference type="STRING" id="1285928.SAMN04487894_11147"/>
<dbReference type="EMBL" id="FMZO01000011">
    <property type="protein sequence ID" value="SDD62393.1"/>
    <property type="molecule type" value="Genomic_DNA"/>
</dbReference>
<name>A0A1G6W9L0_NIADE</name>
<proteinExistence type="predicted"/>
<accession>A0A1G6W9L0</accession>
<keyword evidence="1" id="KW-0732">Signal</keyword>
<reference evidence="3" key="1">
    <citation type="submission" date="2016-10" db="EMBL/GenBank/DDBJ databases">
        <authorList>
            <person name="Varghese N."/>
            <person name="Submissions S."/>
        </authorList>
    </citation>
    <scope>NUCLEOTIDE SEQUENCE [LARGE SCALE GENOMIC DNA]</scope>
    <source>
        <strain evidence="3">DSM 25811 / CCM 8410 / LMG 26954 / E90</strain>
    </source>
</reference>
<keyword evidence="3" id="KW-1185">Reference proteome</keyword>
<evidence type="ECO:0008006" key="4">
    <source>
        <dbReference type="Google" id="ProtNLM"/>
    </source>
</evidence>
<dbReference type="RefSeq" id="WP_090391604.1">
    <property type="nucleotide sequence ID" value="NZ_FMZO01000011.1"/>
</dbReference>
<protein>
    <recommendedName>
        <fullName evidence="4">Outer membrane protein beta-barrel domain-containing protein</fullName>
    </recommendedName>
</protein>
<dbReference type="OrthoDB" id="978645at2"/>